<name>A0AC35GBD3_9BILA</name>
<evidence type="ECO:0000313" key="1">
    <source>
        <dbReference type="Proteomes" id="UP000887580"/>
    </source>
</evidence>
<dbReference type="WBParaSite" id="PS1159_v2.g3643.t1">
    <property type="protein sequence ID" value="PS1159_v2.g3643.t1"/>
    <property type="gene ID" value="PS1159_v2.g3643"/>
</dbReference>
<protein>
    <submittedName>
        <fullName evidence="2">Uncharacterized protein</fullName>
    </submittedName>
</protein>
<organism evidence="1 2">
    <name type="scientific">Panagrolaimus sp. PS1159</name>
    <dbReference type="NCBI Taxonomy" id="55785"/>
    <lineage>
        <taxon>Eukaryota</taxon>
        <taxon>Metazoa</taxon>
        <taxon>Ecdysozoa</taxon>
        <taxon>Nematoda</taxon>
        <taxon>Chromadorea</taxon>
        <taxon>Rhabditida</taxon>
        <taxon>Tylenchina</taxon>
        <taxon>Panagrolaimomorpha</taxon>
        <taxon>Panagrolaimoidea</taxon>
        <taxon>Panagrolaimidae</taxon>
        <taxon>Panagrolaimus</taxon>
    </lineage>
</organism>
<sequence length="155" mass="17269">MPVVTVAATVYIPELLDCEEEQRFQKLSSLAHDKGCRLASTLLLEDISIFGHYAKELNTALVSHINFLGFRQMILKFTAFEHLHVVGDEKIQNCVEEVLLERKDEDYSATATTSALQSVADSEDNDGNENVAPESPDPNSFEFLFESSRSPSPMS</sequence>
<evidence type="ECO:0000313" key="2">
    <source>
        <dbReference type="WBParaSite" id="PS1159_v2.g3643.t1"/>
    </source>
</evidence>
<proteinExistence type="predicted"/>
<dbReference type="Proteomes" id="UP000887580">
    <property type="component" value="Unplaced"/>
</dbReference>
<reference evidence="2" key="1">
    <citation type="submission" date="2022-11" db="UniProtKB">
        <authorList>
            <consortium name="WormBaseParasite"/>
        </authorList>
    </citation>
    <scope>IDENTIFICATION</scope>
</reference>
<accession>A0AC35GBD3</accession>